<comment type="similarity">
    <text evidence="9">Belongs to the Mrp/NBP35 ATP-binding proteins family.</text>
</comment>
<evidence type="ECO:0000256" key="3">
    <source>
        <dbReference type="ARBA" id="ARBA00022723"/>
    </source>
</evidence>
<dbReference type="Pfam" id="PF01883">
    <property type="entry name" value="FeS_assembly_P"/>
    <property type="match status" value="1"/>
</dbReference>
<evidence type="ECO:0000256" key="8">
    <source>
        <dbReference type="ARBA" id="ARBA00023014"/>
    </source>
</evidence>
<dbReference type="Gene3D" id="3.30.300.130">
    <property type="entry name" value="Fe-S cluster assembly (FSCA)"/>
    <property type="match status" value="1"/>
</dbReference>
<dbReference type="InterPro" id="IPR044304">
    <property type="entry name" value="NUBPL-like"/>
</dbReference>
<keyword evidence="3 9" id="KW-0479">Metal-binding</keyword>
<dbReference type="Pfam" id="PF10609">
    <property type="entry name" value="ParA"/>
    <property type="match status" value="1"/>
</dbReference>
<organism evidence="12 13">
    <name type="scientific">Parafrankia irregularis</name>
    <dbReference type="NCBI Taxonomy" id="795642"/>
    <lineage>
        <taxon>Bacteria</taxon>
        <taxon>Bacillati</taxon>
        <taxon>Actinomycetota</taxon>
        <taxon>Actinomycetes</taxon>
        <taxon>Frankiales</taxon>
        <taxon>Frankiaceae</taxon>
        <taxon>Parafrankia</taxon>
    </lineage>
</organism>
<comment type="subunit">
    <text evidence="9">Homodimer.</text>
</comment>
<dbReference type="InterPro" id="IPR002744">
    <property type="entry name" value="MIP18-like"/>
</dbReference>
<dbReference type="FunFam" id="3.40.50.300:FF:000304">
    <property type="entry name" value="Iron-sulfur cluster carrier protein"/>
    <property type="match status" value="1"/>
</dbReference>
<dbReference type="GO" id="GO:0051539">
    <property type="term" value="F:4 iron, 4 sulfur cluster binding"/>
    <property type="evidence" value="ECO:0007669"/>
    <property type="project" value="TreeGrafter"/>
</dbReference>
<feature type="region of interest" description="Disordered" evidence="10">
    <location>
        <begin position="1"/>
        <end position="46"/>
    </location>
</feature>
<dbReference type="Gene3D" id="3.40.50.300">
    <property type="entry name" value="P-loop containing nucleotide triphosphate hydrolases"/>
    <property type="match status" value="1"/>
</dbReference>
<dbReference type="GO" id="GO:0140663">
    <property type="term" value="F:ATP-dependent FeS chaperone activity"/>
    <property type="evidence" value="ECO:0007669"/>
    <property type="project" value="InterPro"/>
</dbReference>
<dbReference type="AlphaFoldDB" id="A0A0S4QUB0"/>
<evidence type="ECO:0000256" key="10">
    <source>
        <dbReference type="SAM" id="MobiDB-lite"/>
    </source>
</evidence>
<feature type="domain" description="MIP18 family-like" evidence="11">
    <location>
        <begin position="85"/>
        <end position="156"/>
    </location>
</feature>
<dbReference type="CDD" id="cd02037">
    <property type="entry name" value="Mrp_NBP35"/>
    <property type="match status" value="1"/>
</dbReference>
<name>A0A0S4QUB0_9ACTN</name>
<reference evidence="13" key="1">
    <citation type="submission" date="2015-11" db="EMBL/GenBank/DDBJ databases">
        <authorList>
            <person name="Varghese N."/>
        </authorList>
    </citation>
    <scope>NUCLEOTIDE SEQUENCE [LARGE SCALE GENOMIC DNA]</scope>
    <source>
        <strain evidence="13">DSM 45899</strain>
    </source>
</reference>
<evidence type="ECO:0000256" key="4">
    <source>
        <dbReference type="ARBA" id="ARBA00022741"/>
    </source>
</evidence>
<dbReference type="InterPro" id="IPR019591">
    <property type="entry name" value="Mrp/NBP35_ATP-bd"/>
</dbReference>
<proteinExistence type="inferred from homology"/>
<comment type="function">
    <text evidence="9">Binds and transfers iron-sulfur (Fe-S) clusters to target apoproteins. Can hydrolyze ATP.</text>
</comment>
<keyword evidence="6 9" id="KW-0067">ATP-binding</keyword>
<dbReference type="PANTHER" id="PTHR42961">
    <property type="entry name" value="IRON-SULFUR PROTEIN NUBPL"/>
    <property type="match status" value="1"/>
</dbReference>
<dbReference type="Proteomes" id="UP000198802">
    <property type="component" value="Unassembled WGS sequence"/>
</dbReference>
<evidence type="ECO:0000256" key="2">
    <source>
        <dbReference type="ARBA" id="ARBA00008205"/>
    </source>
</evidence>
<dbReference type="EMBL" id="FAOZ01000021">
    <property type="protein sequence ID" value="CUU58626.1"/>
    <property type="molecule type" value="Genomic_DNA"/>
</dbReference>
<feature type="compositionally biased region" description="Basic residues" evidence="10">
    <location>
        <begin position="37"/>
        <end position="46"/>
    </location>
</feature>
<dbReference type="SUPFAM" id="SSF117916">
    <property type="entry name" value="Fe-S cluster assembly (FSCA) domain-like"/>
    <property type="match status" value="1"/>
</dbReference>
<evidence type="ECO:0000313" key="13">
    <source>
        <dbReference type="Proteomes" id="UP000198802"/>
    </source>
</evidence>
<dbReference type="GO" id="GO:0005524">
    <property type="term" value="F:ATP binding"/>
    <property type="evidence" value="ECO:0007669"/>
    <property type="project" value="UniProtKB-UniRule"/>
</dbReference>
<protein>
    <recommendedName>
        <fullName evidence="9">Iron-sulfur cluster carrier protein</fullName>
    </recommendedName>
</protein>
<feature type="binding site" evidence="9">
    <location>
        <begin position="199"/>
        <end position="206"/>
    </location>
    <ligand>
        <name>ATP</name>
        <dbReference type="ChEBI" id="CHEBI:30616"/>
    </ligand>
</feature>
<keyword evidence="4 9" id="KW-0547">Nucleotide-binding</keyword>
<comment type="similarity">
    <text evidence="1">In the N-terminal section; belongs to the MIP18 family.</text>
</comment>
<dbReference type="PROSITE" id="PS01215">
    <property type="entry name" value="MRP"/>
    <property type="match status" value="1"/>
</dbReference>
<dbReference type="InterPro" id="IPR034904">
    <property type="entry name" value="FSCA_dom_sf"/>
</dbReference>
<comment type="similarity">
    <text evidence="2">In the C-terminal section; belongs to the Mrp/NBP35 ATP-binding proteins family.</text>
</comment>
<evidence type="ECO:0000256" key="1">
    <source>
        <dbReference type="ARBA" id="ARBA00007352"/>
    </source>
</evidence>
<evidence type="ECO:0000256" key="9">
    <source>
        <dbReference type="HAMAP-Rule" id="MF_02040"/>
    </source>
</evidence>
<keyword evidence="7 9" id="KW-0408">Iron</keyword>
<evidence type="ECO:0000313" key="12">
    <source>
        <dbReference type="EMBL" id="CUU58626.1"/>
    </source>
</evidence>
<evidence type="ECO:0000259" key="11">
    <source>
        <dbReference type="Pfam" id="PF01883"/>
    </source>
</evidence>
<evidence type="ECO:0000256" key="6">
    <source>
        <dbReference type="ARBA" id="ARBA00022840"/>
    </source>
</evidence>
<keyword evidence="8 9" id="KW-0411">Iron-sulfur</keyword>
<dbReference type="InterPro" id="IPR000808">
    <property type="entry name" value="Mrp-like_CS"/>
</dbReference>
<dbReference type="SUPFAM" id="SSF52540">
    <property type="entry name" value="P-loop containing nucleoside triphosphate hydrolases"/>
    <property type="match status" value="1"/>
</dbReference>
<dbReference type="HAMAP" id="MF_02040">
    <property type="entry name" value="Mrp_NBP35"/>
    <property type="match status" value="1"/>
</dbReference>
<evidence type="ECO:0000256" key="7">
    <source>
        <dbReference type="ARBA" id="ARBA00023004"/>
    </source>
</evidence>
<dbReference type="GO" id="GO:0016226">
    <property type="term" value="P:iron-sulfur cluster assembly"/>
    <property type="evidence" value="ECO:0007669"/>
    <property type="project" value="InterPro"/>
</dbReference>
<dbReference type="InterPro" id="IPR033756">
    <property type="entry name" value="YlxH/NBP35"/>
</dbReference>
<sequence>MGGYRGTRSRQVSNRPAAHGREVPTAVRSLMHDHWHTRTTRQRRIRLRATGAPSPRFAAHPRSHTAEDVDPRLRFPLSPALPSSDAIQSALATVLDPEIGKPITDLDMVESVHVRDDGSVDVNVLLTVSGCPMRDEITSRVSRAVSGVDGVRDVRVALGVMTPEQRTALHEKVRGGAAQRVIPFAQPGSMTRVYGIASGKGGVGKSSVTVNLAAAMARSGLSVGVLDADIYGHSVPRMLGIDRPPTQVEKMIMPPQAHGVRVISTGMFTRGNEPVTWRGPMLHRALEQFLSDVFWGDLDVLLLDLPPGTGDIAISLAQLVPTSELLLVTTPQLAATEVAERAGTIAVQTHQNVIGVVENMAYMPCPHCGERVDVFGEGGGAAVAERLTRVLGHDVPLLAQIPVDVRLRQGGDDGKPLVLSEPDSEAGKALRAVAERLTFRSRGLSGRSLGISPAGRA</sequence>
<dbReference type="GO" id="GO:0016887">
    <property type="term" value="F:ATP hydrolysis activity"/>
    <property type="evidence" value="ECO:0007669"/>
    <property type="project" value="UniProtKB-UniRule"/>
</dbReference>
<dbReference type="PANTHER" id="PTHR42961:SF2">
    <property type="entry name" value="IRON-SULFUR PROTEIN NUBPL"/>
    <property type="match status" value="1"/>
</dbReference>
<evidence type="ECO:0000256" key="5">
    <source>
        <dbReference type="ARBA" id="ARBA00022801"/>
    </source>
</evidence>
<keyword evidence="13" id="KW-1185">Reference proteome</keyword>
<keyword evidence="5 9" id="KW-0378">Hydrolase</keyword>
<gene>
    <name evidence="12" type="ORF">Ga0074812_1212</name>
</gene>
<dbReference type="GO" id="GO:0046872">
    <property type="term" value="F:metal ion binding"/>
    <property type="evidence" value="ECO:0007669"/>
    <property type="project" value="UniProtKB-KW"/>
</dbReference>
<dbReference type="InterPro" id="IPR027417">
    <property type="entry name" value="P-loop_NTPase"/>
</dbReference>
<accession>A0A0S4QUB0</accession>